<sequence>MPTVSICSAASSGISISNSSSKAITNSTTSRESAFRSLAKLASGVTVPGSSTSNCSTTTFLTRSKISALMDVNFYPLVYQTLAPRVWGNGAVLPFPAINFG</sequence>
<gene>
    <name evidence="1" type="ORF">IPF_1617</name>
</gene>
<accession>A8YNI5</accession>
<proteinExistence type="predicted"/>
<reference evidence="1" key="1">
    <citation type="submission" date="2007-08" db="EMBL/GenBank/DDBJ databases">
        <authorList>
            <person name="Frangeul L."/>
        </authorList>
    </citation>
    <scope>NUCLEOTIDE SEQUENCE</scope>
    <source>
        <strain evidence="1">PCC 7806</strain>
    </source>
</reference>
<name>A8YNI5_MICA7</name>
<dbReference type="AlphaFoldDB" id="A8YNI5"/>
<organism evidence="1">
    <name type="scientific">Microcystis aeruginosa (strain PCC 7806)</name>
    <dbReference type="NCBI Taxonomy" id="267872"/>
    <lineage>
        <taxon>Bacteria</taxon>
        <taxon>Bacillati</taxon>
        <taxon>Cyanobacteriota</taxon>
        <taxon>Cyanophyceae</taxon>
        <taxon>Oscillatoriophycideae</taxon>
        <taxon>Chroococcales</taxon>
        <taxon>Microcystaceae</taxon>
        <taxon>Microcystis</taxon>
    </lineage>
</organism>
<dbReference type="EMBL" id="AM778958">
    <property type="protein sequence ID" value="CAO88534.1"/>
    <property type="molecule type" value="Genomic_DNA"/>
</dbReference>
<protein>
    <submittedName>
        <fullName evidence="1">Uncharacterized protein</fullName>
    </submittedName>
</protein>
<evidence type="ECO:0000313" key="1">
    <source>
        <dbReference type="EMBL" id="CAO88534.1"/>
    </source>
</evidence>